<evidence type="ECO:0000256" key="1">
    <source>
        <dbReference type="SAM" id="SignalP"/>
    </source>
</evidence>
<dbReference type="AlphaFoldDB" id="A0A2M4B821"/>
<reference evidence="2" key="1">
    <citation type="submission" date="2018-01" db="EMBL/GenBank/DDBJ databases">
        <title>An insight into the sialome of Amazonian anophelines.</title>
        <authorList>
            <person name="Ribeiro J.M."/>
            <person name="Scarpassa V."/>
            <person name="Calvo E."/>
        </authorList>
    </citation>
    <scope>NUCLEOTIDE SEQUENCE</scope>
    <source>
        <tissue evidence="2">Salivary glands</tissue>
    </source>
</reference>
<proteinExistence type="predicted"/>
<name>A0A2M4B821_9DIPT</name>
<feature type="signal peptide" evidence="1">
    <location>
        <begin position="1"/>
        <end position="27"/>
    </location>
</feature>
<feature type="chain" id="PRO_5014941193" evidence="1">
    <location>
        <begin position="28"/>
        <end position="67"/>
    </location>
</feature>
<keyword evidence="1" id="KW-0732">Signal</keyword>
<dbReference type="EMBL" id="GGFK01015819">
    <property type="protein sequence ID" value="MBW49140.1"/>
    <property type="molecule type" value="Transcribed_RNA"/>
</dbReference>
<organism evidence="2">
    <name type="scientific">Anopheles triannulatus</name>
    <dbReference type="NCBI Taxonomy" id="58253"/>
    <lineage>
        <taxon>Eukaryota</taxon>
        <taxon>Metazoa</taxon>
        <taxon>Ecdysozoa</taxon>
        <taxon>Arthropoda</taxon>
        <taxon>Hexapoda</taxon>
        <taxon>Insecta</taxon>
        <taxon>Pterygota</taxon>
        <taxon>Neoptera</taxon>
        <taxon>Endopterygota</taxon>
        <taxon>Diptera</taxon>
        <taxon>Nematocera</taxon>
        <taxon>Culicoidea</taxon>
        <taxon>Culicidae</taxon>
        <taxon>Anophelinae</taxon>
        <taxon>Anopheles</taxon>
    </lineage>
</organism>
<accession>A0A2M4B821</accession>
<protein>
    <submittedName>
        <fullName evidence="2">Putative secreted protein</fullName>
    </submittedName>
</protein>
<sequence>MYSTCSASEMRAVVLASLCCLVAGVQQADSPDRLKIRKTVTNAIDDACGRCAIVSPQQQQHPAYIRD</sequence>
<evidence type="ECO:0000313" key="2">
    <source>
        <dbReference type="EMBL" id="MBW49140.1"/>
    </source>
</evidence>